<feature type="transmembrane region" description="Helical" evidence="1">
    <location>
        <begin position="12"/>
        <end position="30"/>
    </location>
</feature>
<reference evidence="2 3" key="1">
    <citation type="journal article" date="2015" name="Genome Announc.">
        <title>Expanding the biotechnology potential of lactobacilli through comparative genomics of 213 strains and associated genera.</title>
        <authorList>
            <person name="Sun Z."/>
            <person name="Harris H.M."/>
            <person name="McCann A."/>
            <person name="Guo C."/>
            <person name="Argimon S."/>
            <person name="Zhang W."/>
            <person name="Yang X."/>
            <person name="Jeffery I.B."/>
            <person name="Cooney J.C."/>
            <person name="Kagawa T.F."/>
            <person name="Liu W."/>
            <person name="Song Y."/>
            <person name="Salvetti E."/>
            <person name="Wrobel A."/>
            <person name="Rasinkangas P."/>
            <person name="Parkhill J."/>
            <person name="Rea M.C."/>
            <person name="O'Sullivan O."/>
            <person name="Ritari J."/>
            <person name="Douillard F.P."/>
            <person name="Paul Ross R."/>
            <person name="Yang R."/>
            <person name="Briner A.E."/>
            <person name="Felis G.E."/>
            <person name="de Vos W.M."/>
            <person name="Barrangou R."/>
            <person name="Klaenhammer T.R."/>
            <person name="Caufield P.W."/>
            <person name="Cui Y."/>
            <person name="Zhang H."/>
            <person name="O'Toole P.W."/>
        </authorList>
    </citation>
    <scope>NUCLEOTIDE SEQUENCE [LARGE SCALE GENOMIC DNA]</scope>
    <source>
        <strain evidence="2 3">DSM 20719</strain>
    </source>
</reference>
<keyword evidence="1" id="KW-0472">Membrane</keyword>
<evidence type="ECO:0000256" key="1">
    <source>
        <dbReference type="SAM" id="Phobius"/>
    </source>
</evidence>
<gene>
    <name evidence="2" type="ORF">FC90_GL000381</name>
</gene>
<name>A0AA89KXI0_9LACO</name>
<proteinExistence type="predicted"/>
<evidence type="ECO:0000313" key="2">
    <source>
        <dbReference type="EMBL" id="KRM23282.1"/>
    </source>
</evidence>
<accession>A0AA89KXI0</accession>
<evidence type="ECO:0000313" key="3">
    <source>
        <dbReference type="Proteomes" id="UP000050823"/>
    </source>
</evidence>
<dbReference type="EMBL" id="AYZB01000021">
    <property type="protein sequence ID" value="KRM23282.1"/>
    <property type="molecule type" value="Genomic_DNA"/>
</dbReference>
<dbReference type="AlphaFoldDB" id="A0AA89KXI0"/>
<dbReference type="Proteomes" id="UP000050823">
    <property type="component" value="Unassembled WGS sequence"/>
</dbReference>
<keyword evidence="1" id="KW-1133">Transmembrane helix</keyword>
<comment type="caution">
    <text evidence="2">The sequence shown here is derived from an EMBL/GenBank/DDBJ whole genome shotgun (WGS) entry which is preliminary data.</text>
</comment>
<protein>
    <submittedName>
        <fullName evidence="2">Uncharacterized protein</fullName>
    </submittedName>
</protein>
<keyword evidence="1" id="KW-0812">Transmembrane</keyword>
<sequence length="119" mass="13499">MKQMKDAPRHTVILGFVAMVIAFICGMLVLNPILKLNLWVSILISFFLGGYVGFNAFYSTYLTEMIKAEVAKQGLTSQNLAILMEGRAKDYPIVRGELRLIIPRRKRAQLLAKLRERVS</sequence>
<feature type="transmembrane region" description="Helical" evidence="1">
    <location>
        <begin position="36"/>
        <end position="58"/>
    </location>
</feature>
<organism evidence="2 3">
    <name type="scientific">Latilactobacillus graminis DSM 20719</name>
    <dbReference type="NCBI Taxonomy" id="1423752"/>
    <lineage>
        <taxon>Bacteria</taxon>
        <taxon>Bacillati</taxon>
        <taxon>Bacillota</taxon>
        <taxon>Bacilli</taxon>
        <taxon>Lactobacillales</taxon>
        <taxon>Lactobacillaceae</taxon>
        <taxon>Latilactobacillus</taxon>
    </lineage>
</organism>